<evidence type="ECO:0000313" key="2">
    <source>
        <dbReference type="EMBL" id="CAG8649653.1"/>
    </source>
</evidence>
<name>A0A9N9DUM3_9GLOM</name>
<feature type="region of interest" description="Disordered" evidence="1">
    <location>
        <begin position="1"/>
        <end position="73"/>
    </location>
</feature>
<sequence length="73" mass="8166">MSNIPVPSTSKRTSGDMVNRISKKTKSEINRAKNKLEIVKDTSEDSHNNSNEETEKVPIMVCQYKDTPTSPPC</sequence>
<feature type="non-terminal residue" evidence="2">
    <location>
        <position position="73"/>
    </location>
</feature>
<protein>
    <submittedName>
        <fullName evidence="2">11096_t:CDS:1</fullName>
    </submittedName>
</protein>
<evidence type="ECO:0000256" key="1">
    <source>
        <dbReference type="SAM" id="MobiDB-lite"/>
    </source>
</evidence>
<proteinExistence type="predicted"/>
<dbReference type="AlphaFoldDB" id="A0A9N9DUM3"/>
<dbReference type="Proteomes" id="UP000789396">
    <property type="component" value="Unassembled WGS sequence"/>
</dbReference>
<evidence type="ECO:0000313" key="3">
    <source>
        <dbReference type="Proteomes" id="UP000789396"/>
    </source>
</evidence>
<reference evidence="2" key="1">
    <citation type="submission" date="2021-06" db="EMBL/GenBank/DDBJ databases">
        <authorList>
            <person name="Kallberg Y."/>
            <person name="Tangrot J."/>
            <person name="Rosling A."/>
        </authorList>
    </citation>
    <scope>NUCLEOTIDE SEQUENCE</scope>
    <source>
        <strain evidence="2">IN212</strain>
    </source>
</reference>
<accession>A0A9N9DUM3</accession>
<gene>
    <name evidence="2" type="ORF">RFULGI_LOCUS8397</name>
</gene>
<organism evidence="2 3">
    <name type="scientific">Racocetra fulgida</name>
    <dbReference type="NCBI Taxonomy" id="60492"/>
    <lineage>
        <taxon>Eukaryota</taxon>
        <taxon>Fungi</taxon>
        <taxon>Fungi incertae sedis</taxon>
        <taxon>Mucoromycota</taxon>
        <taxon>Glomeromycotina</taxon>
        <taxon>Glomeromycetes</taxon>
        <taxon>Diversisporales</taxon>
        <taxon>Gigasporaceae</taxon>
        <taxon>Racocetra</taxon>
    </lineage>
</organism>
<comment type="caution">
    <text evidence="2">The sequence shown here is derived from an EMBL/GenBank/DDBJ whole genome shotgun (WGS) entry which is preliminary data.</text>
</comment>
<feature type="compositionally biased region" description="Basic and acidic residues" evidence="1">
    <location>
        <begin position="25"/>
        <end position="47"/>
    </location>
</feature>
<keyword evidence="3" id="KW-1185">Reference proteome</keyword>
<feature type="compositionally biased region" description="Polar residues" evidence="1">
    <location>
        <begin position="1"/>
        <end position="12"/>
    </location>
</feature>
<dbReference type="EMBL" id="CAJVPZ010013545">
    <property type="protein sequence ID" value="CAG8649653.1"/>
    <property type="molecule type" value="Genomic_DNA"/>
</dbReference>